<organism evidence="1 2">
    <name type="scientific">Pantoea cypripedii</name>
    <name type="common">Pectobacterium cypripedii</name>
    <name type="synonym">Erwinia cypripedii</name>
    <dbReference type="NCBI Taxonomy" id="55209"/>
    <lineage>
        <taxon>Bacteria</taxon>
        <taxon>Pseudomonadati</taxon>
        <taxon>Pseudomonadota</taxon>
        <taxon>Gammaproteobacteria</taxon>
        <taxon>Enterobacterales</taxon>
        <taxon>Erwiniaceae</taxon>
        <taxon>Pantoea</taxon>
    </lineage>
</organism>
<dbReference type="Proteomes" id="UP000502005">
    <property type="component" value="Chromosome"/>
</dbReference>
<accession>A0A6B9G4B3</accession>
<dbReference type="AlphaFoldDB" id="A0A6B9G4B3"/>
<evidence type="ECO:0000313" key="2">
    <source>
        <dbReference type="Proteomes" id="UP000502005"/>
    </source>
</evidence>
<reference evidence="1 2" key="1">
    <citation type="submission" date="2017-11" db="EMBL/GenBank/DDBJ databases">
        <title>Genome sequence of Pantoea cypripedii NE1.</title>
        <authorList>
            <person name="Nascimento F.X."/>
        </authorList>
    </citation>
    <scope>NUCLEOTIDE SEQUENCE [LARGE SCALE GENOMIC DNA]</scope>
    <source>
        <strain evidence="1 2">NE1</strain>
    </source>
</reference>
<sequence>MRSDRAGMIGCAIGAAVIELTAKGMPINKSNILYELERIAASSKQLPTKAVARDAANILRKGHN</sequence>
<dbReference type="EMBL" id="CP024768">
    <property type="protein sequence ID" value="QGY29087.1"/>
    <property type="molecule type" value="Genomic_DNA"/>
</dbReference>
<gene>
    <name evidence="1" type="ORF">CUN67_09160</name>
</gene>
<name>A0A6B9G4B3_PANCY</name>
<evidence type="ECO:0008006" key="3">
    <source>
        <dbReference type="Google" id="ProtNLM"/>
    </source>
</evidence>
<evidence type="ECO:0000313" key="1">
    <source>
        <dbReference type="EMBL" id="QGY29087.1"/>
    </source>
</evidence>
<protein>
    <recommendedName>
        <fullName evidence="3">Fumarase D</fullName>
    </recommendedName>
</protein>
<proteinExistence type="predicted"/>